<dbReference type="GO" id="GO:0015095">
    <property type="term" value="F:magnesium ion transmembrane transporter activity"/>
    <property type="evidence" value="ECO:0007669"/>
    <property type="project" value="InterPro"/>
</dbReference>
<dbReference type="InterPro" id="IPR008521">
    <property type="entry name" value="Mg_trans_NIPA"/>
</dbReference>
<feature type="transmembrane region" description="Helical" evidence="6">
    <location>
        <begin position="144"/>
        <end position="162"/>
    </location>
</feature>
<feature type="transmembrane region" description="Helical" evidence="6">
    <location>
        <begin position="345"/>
        <end position="364"/>
    </location>
</feature>
<dbReference type="EMBL" id="JABWAD010000059">
    <property type="protein sequence ID" value="KAF6065332.1"/>
    <property type="molecule type" value="Genomic_DNA"/>
</dbReference>
<feature type="region of interest" description="Disordered" evidence="5">
    <location>
        <begin position="471"/>
        <end position="492"/>
    </location>
</feature>
<dbReference type="AlphaFoldDB" id="A0A8H6F1F7"/>
<feature type="compositionally biased region" description="Low complexity" evidence="5">
    <location>
        <begin position="49"/>
        <end position="58"/>
    </location>
</feature>
<evidence type="ECO:0000256" key="1">
    <source>
        <dbReference type="ARBA" id="ARBA00004141"/>
    </source>
</evidence>
<evidence type="ECO:0000313" key="7">
    <source>
        <dbReference type="EMBL" id="KAF6065332.1"/>
    </source>
</evidence>
<feature type="transmembrane region" description="Helical" evidence="6">
    <location>
        <begin position="195"/>
        <end position="217"/>
    </location>
</feature>
<keyword evidence="2 6" id="KW-0812">Transmembrane</keyword>
<sequence>MSESSTSSIILGCSVAVISSGLQSLGITLQRKSHLLHIQYLPLDSTIPTNSNTNNNTNDIDDQQHEQEQNLRRQIHLNHQQQKYKRNMWLFGFLLFIIANVLGSIIQISTLPLIILSPLQSIGLIFNSILSCLLLPGDHFTNKLWVGTGIISLGAIIIAYNGNVNSTPSNSPLKPLPPIEERFHLILQKLINPSFVIWFIGTFTMMLGLLLVNYIYLNKKIRQLQTRQPFSIITVCNDNNNNNSSSGGGDDDNKKHIPINSCNNKYQFFKGVNYGIISGTLTAHTFLFAKSIIDVIIETILHESFKNLFTITNALPYLLLLTMLSIVGLQLTAFNLGLAQITTAILYPLCFLIYNLINLINDLIFNSLITSHKMTWLQLIWIIIGLIGVLCGVVILSWDSAFNVNQNQRNLKNGHERGIGNGIGIDSDNYNDADLISMKFPYNSGTGNEHDGNADSNQSYLFDRVDEQTELLEGSGSRSGSTPLSSSSSYNSADNGLLKVYKPYSDEPTKDQTSVTIARQNEQEANIEALIQLNDEAAIDAEISMLSNNSNNHRMSFEQNQLLNSLDLN</sequence>
<keyword evidence="4 6" id="KW-0472">Membrane</keyword>
<feature type="compositionally biased region" description="Low complexity" evidence="5">
    <location>
        <begin position="474"/>
        <end position="492"/>
    </location>
</feature>
<proteinExistence type="predicted"/>
<organism evidence="7 8">
    <name type="scientific">Candida albicans</name>
    <name type="common">Yeast</name>
    <dbReference type="NCBI Taxonomy" id="5476"/>
    <lineage>
        <taxon>Eukaryota</taxon>
        <taxon>Fungi</taxon>
        <taxon>Dikarya</taxon>
        <taxon>Ascomycota</taxon>
        <taxon>Saccharomycotina</taxon>
        <taxon>Pichiomycetes</taxon>
        <taxon>Debaryomycetaceae</taxon>
        <taxon>Candida/Lodderomyces clade</taxon>
        <taxon>Candida</taxon>
    </lineage>
</organism>
<accession>A0A8H6F1F7</accession>
<evidence type="ECO:0000313" key="8">
    <source>
        <dbReference type="Proteomes" id="UP000536275"/>
    </source>
</evidence>
<dbReference type="PANTHER" id="PTHR12570">
    <property type="match status" value="1"/>
</dbReference>
<dbReference type="Proteomes" id="UP000536275">
    <property type="component" value="Unassembled WGS sequence"/>
</dbReference>
<dbReference type="PANTHER" id="PTHR12570:SF86">
    <property type="entry name" value="ADR321CP"/>
    <property type="match status" value="1"/>
</dbReference>
<evidence type="ECO:0000256" key="4">
    <source>
        <dbReference type="ARBA" id="ARBA00023136"/>
    </source>
</evidence>
<comment type="subcellular location">
    <subcellularLocation>
        <location evidence="1">Membrane</location>
        <topology evidence="1">Multi-pass membrane protein</topology>
    </subcellularLocation>
</comment>
<evidence type="ECO:0000256" key="3">
    <source>
        <dbReference type="ARBA" id="ARBA00022989"/>
    </source>
</evidence>
<dbReference type="InterPro" id="IPR037185">
    <property type="entry name" value="EmrE-like"/>
</dbReference>
<gene>
    <name evidence="7" type="ORF">FOB64_005079</name>
</gene>
<dbReference type="GO" id="GO:0016020">
    <property type="term" value="C:membrane"/>
    <property type="evidence" value="ECO:0007669"/>
    <property type="project" value="UniProtKB-SubCell"/>
</dbReference>
<feature type="transmembrane region" description="Helical" evidence="6">
    <location>
        <begin position="376"/>
        <end position="398"/>
    </location>
</feature>
<evidence type="ECO:0000256" key="5">
    <source>
        <dbReference type="SAM" id="MobiDB-lite"/>
    </source>
</evidence>
<feature type="transmembrane region" description="Helical" evidence="6">
    <location>
        <begin position="114"/>
        <end position="135"/>
    </location>
</feature>
<feature type="region of interest" description="Disordered" evidence="5">
    <location>
        <begin position="49"/>
        <end position="69"/>
    </location>
</feature>
<comment type="caution">
    <text evidence="7">The sequence shown here is derived from an EMBL/GenBank/DDBJ whole genome shotgun (WGS) entry which is preliminary data.</text>
</comment>
<evidence type="ECO:0000256" key="2">
    <source>
        <dbReference type="ARBA" id="ARBA00022692"/>
    </source>
</evidence>
<dbReference type="SUPFAM" id="SSF103481">
    <property type="entry name" value="Multidrug resistance efflux transporter EmrE"/>
    <property type="match status" value="1"/>
</dbReference>
<keyword evidence="3 6" id="KW-1133">Transmembrane helix</keyword>
<feature type="transmembrane region" description="Helical" evidence="6">
    <location>
        <begin position="314"/>
        <end position="333"/>
    </location>
</feature>
<feature type="transmembrane region" description="Helical" evidence="6">
    <location>
        <begin position="88"/>
        <end position="108"/>
    </location>
</feature>
<protein>
    <submittedName>
        <fullName evidence="7">Putative integral membrane protein</fullName>
    </submittedName>
</protein>
<reference evidence="7 8" key="1">
    <citation type="submission" date="2020-03" db="EMBL/GenBank/DDBJ databases">
        <title>FDA dAtabase for Regulatory Grade micrObial Sequences (FDA-ARGOS): Supporting development and validation of Infectious Disease Dx tests.</title>
        <authorList>
            <person name="Campos J."/>
            <person name="Goldberg B."/>
            <person name="Tallon L."/>
            <person name="Sadzewicz L."/>
            <person name="Vavikolanu K."/>
            <person name="Mehta A."/>
            <person name="Aluvathingal J."/>
            <person name="Nadendla S."/>
            <person name="Nandy P."/>
            <person name="Geyer C."/>
            <person name="Yan Y."/>
            <person name="Sichtig H."/>
        </authorList>
    </citation>
    <scope>NUCLEOTIDE SEQUENCE [LARGE SCALE GENOMIC DNA]</scope>
    <source>
        <strain evidence="7 8">FDAARGOS_656</strain>
    </source>
</reference>
<evidence type="ECO:0000256" key="6">
    <source>
        <dbReference type="SAM" id="Phobius"/>
    </source>
</evidence>
<dbReference type="Gene3D" id="1.10.3730.20">
    <property type="match status" value="1"/>
</dbReference>
<name>A0A8H6F1F7_CANAX</name>
<feature type="transmembrane region" description="Helical" evidence="6">
    <location>
        <begin position="6"/>
        <end position="29"/>
    </location>
</feature>